<dbReference type="InterPro" id="IPR052413">
    <property type="entry name" value="SUR7_domain"/>
</dbReference>
<dbReference type="PANTHER" id="PTHR28019:SF7">
    <property type="entry name" value="SUR7 PROTEIN"/>
    <property type="match status" value="1"/>
</dbReference>
<protein>
    <submittedName>
        <fullName evidence="2">Putative sur7 protein</fullName>
    </submittedName>
</protein>
<proteinExistence type="predicted"/>
<accession>A0A4Z1NLS3</accession>
<dbReference type="Pfam" id="PF06687">
    <property type="entry name" value="SUR7"/>
    <property type="match status" value="1"/>
</dbReference>
<name>A0A4Z1NLS3_9PEZI</name>
<evidence type="ECO:0000256" key="1">
    <source>
        <dbReference type="SAM" id="Phobius"/>
    </source>
</evidence>
<dbReference type="GO" id="GO:0031505">
    <property type="term" value="P:fungal-type cell wall organization"/>
    <property type="evidence" value="ECO:0007669"/>
    <property type="project" value="TreeGrafter"/>
</dbReference>
<dbReference type="Proteomes" id="UP000298493">
    <property type="component" value="Unassembled WGS sequence"/>
</dbReference>
<reference evidence="2 3" key="1">
    <citation type="submission" date="2019-04" db="EMBL/GenBank/DDBJ databases">
        <title>High contiguity whole genome sequence and gene annotation resource for two Venturia nashicola isolates.</title>
        <authorList>
            <person name="Prokchorchik M."/>
            <person name="Won K."/>
            <person name="Lee Y."/>
            <person name="Choi E.D."/>
            <person name="Segonzac C."/>
            <person name="Sohn K.H."/>
        </authorList>
    </citation>
    <scope>NUCLEOTIDE SEQUENCE [LARGE SCALE GENOMIC DNA]</scope>
    <source>
        <strain evidence="2 3">PRI2</strain>
    </source>
</reference>
<dbReference type="EMBL" id="SNSC02000017">
    <property type="protein sequence ID" value="TID16839.1"/>
    <property type="molecule type" value="Genomic_DNA"/>
</dbReference>
<evidence type="ECO:0000313" key="3">
    <source>
        <dbReference type="Proteomes" id="UP000298493"/>
    </source>
</evidence>
<organism evidence="2 3">
    <name type="scientific">Venturia nashicola</name>
    <dbReference type="NCBI Taxonomy" id="86259"/>
    <lineage>
        <taxon>Eukaryota</taxon>
        <taxon>Fungi</taxon>
        <taxon>Dikarya</taxon>
        <taxon>Ascomycota</taxon>
        <taxon>Pezizomycotina</taxon>
        <taxon>Dothideomycetes</taxon>
        <taxon>Pleosporomycetidae</taxon>
        <taxon>Venturiales</taxon>
        <taxon>Venturiaceae</taxon>
        <taxon>Venturia</taxon>
    </lineage>
</organism>
<keyword evidence="1" id="KW-0812">Transmembrane</keyword>
<dbReference type="OrthoDB" id="4159154at2759"/>
<dbReference type="STRING" id="86259.A0A4Z1NLS3"/>
<feature type="transmembrane region" description="Helical" evidence="1">
    <location>
        <begin position="260"/>
        <end position="284"/>
    </location>
</feature>
<dbReference type="GO" id="GO:0005886">
    <property type="term" value="C:plasma membrane"/>
    <property type="evidence" value="ECO:0007669"/>
    <property type="project" value="InterPro"/>
</dbReference>
<dbReference type="InterPro" id="IPR009571">
    <property type="entry name" value="SUR7/Rim9-like_fungi"/>
</dbReference>
<feature type="transmembrane region" description="Helical" evidence="1">
    <location>
        <begin position="217"/>
        <end position="240"/>
    </location>
</feature>
<dbReference type="AlphaFoldDB" id="A0A4Z1NLS3"/>
<keyword evidence="1" id="KW-1133">Transmembrane helix</keyword>
<comment type="caution">
    <text evidence="2">The sequence shown here is derived from an EMBL/GenBank/DDBJ whole genome shotgun (WGS) entry which is preliminary data.</text>
</comment>
<keyword evidence="3" id="KW-1185">Reference proteome</keyword>
<keyword evidence="1" id="KW-0472">Membrane</keyword>
<dbReference type="PANTHER" id="PTHR28019">
    <property type="entry name" value="CELL MEMBRANE PROTEIN YLR413W-RELATED"/>
    <property type="match status" value="1"/>
</dbReference>
<feature type="transmembrane region" description="Helical" evidence="1">
    <location>
        <begin position="183"/>
        <end position="205"/>
    </location>
</feature>
<evidence type="ECO:0000313" key="2">
    <source>
        <dbReference type="EMBL" id="TID16839.1"/>
    </source>
</evidence>
<dbReference type="GO" id="GO:0051285">
    <property type="term" value="C:cell cortex of cell tip"/>
    <property type="evidence" value="ECO:0007669"/>
    <property type="project" value="TreeGrafter"/>
</dbReference>
<gene>
    <name evidence="2" type="ORF">E6O75_ATG09605</name>
</gene>
<sequence length="296" mass="31696">MRLLPIVPILLSIGALVLGFLCLFAGSKPNFMEGYSILTLNTSRIGHNVINTTSSSSGNPFSALFHNLTDSRVNELKSDINNFATSLAKDLGLKDFYNVHMLDYCYGSFTPQAVPNATVKASKIHKNVTACSNRTAMYTFDPTAALEKSLNESGVSITLADLNWSADLEKGIKALRIAAKVAFVAYCIGIAFAFLTILAAAFWMFSGGRLSASVEIFTAVMAFTTLGIATAITTVVAVQGNSVIDKYGEPIGVSADRGTGFLGLTWAATGLMFICSILGCAGCFRSRKRESVKQYQ</sequence>